<comment type="caution">
    <text evidence="2">The sequence shown here is derived from an EMBL/GenBank/DDBJ whole genome shotgun (WGS) entry which is preliminary data.</text>
</comment>
<dbReference type="SUPFAM" id="SSF53335">
    <property type="entry name" value="S-adenosyl-L-methionine-dependent methyltransferases"/>
    <property type="match status" value="1"/>
</dbReference>
<keyword evidence="3" id="KW-1185">Reference proteome</keyword>
<protein>
    <submittedName>
        <fullName evidence="2">Methyltransferase family protein</fullName>
    </submittedName>
</protein>
<dbReference type="PANTHER" id="PTHR43861:SF1">
    <property type="entry name" value="TRANS-ACONITATE 2-METHYLTRANSFERASE"/>
    <property type="match status" value="1"/>
</dbReference>
<keyword evidence="2" id="KW-0808">Transferase</keyword>
<dbReference type="CDD" id="cd02440">
    <property type="entry name" value="AdoMet_MTases"/>
    <property type="match status" value="1"/>
</dbReference>
<dbReference type="EMBL" id="VITK01000006">
    <property type="protein sequence ID" value="TWA97259.1"/>
    <property type="molecule type" value="Genomic_DNA"/>
</dbReference>
<feature type="domain" description="Methyltransferase type 11" evidence="1">
    <location>
        <begin position="50"/>
        <end position="144"/>
    </location>
</feature>
<organism evidence="2 3">
    <name type="scientific">Bradyrhizobium stylosanthis</name>
    <dbReference type="NCBI Taxonomy" id="1803665"/>
    <lineage>
        <taxon>Bacteria</taxon>
        <taxon>Pseudomonadati</taxon>
        <taxon>Pseudomonadota</taxon>
        <taxon>Alphaproteobacteria</taxon>
        <taxon>Hyphomicrobiales</taxon>
        <taxon>Nitrobacteraceae</taxon>
        <taxon>Bradyrhizobium</taxon>
    </lineage>
</organism>
<dbReference type="AlphaFoldDB" id="A0A560DJH6"/>
<accession>A0A560DJH6</accession>
<evidence type="ECO:0000313" key="3">
    <source>
        <dbReference type="Proteomes" id="UP000319949"/>
    </source>
</evidence>
<dbReference type="STRING" id="1803665.GCA_001641335_00958"/>
<dbReference type="GO" id="GO:0032259">
    <property type="term" value="P:methylation"/>
    <property type="evidence" value="ECO:0007669"/>
    <property type="project" value="UniProtKB-KW"/>
</dbReference>
<evidence type="ECO:0000259" key="1">
    <source>
        <dbReference type="Pfam" id="PF08241"/>
    </source>
</evidence>
<proteinExistence type="predicted"/>
<gene>
    <name evidence="2" type="ORF">FBZ96_106311</name>
</gene>
<dbReference type="PANTHER" id="PTHR43861">
    <property type="entry name" value="TRANS-ACONITATE 2-METHYLTRANSFERASE-RELATED"/>
    <property type="match status" value="1"/>
</dbReference>
<dbReference type="Gene3D" id="3.40.50.150">
    <property type="entry name" value="Vaccinia Virus protein VP39"/>
    <property type="match status" value="1"/>
</dbReference>
<reference evidence="2 3" key="1">
    <citation type="submission" date="2019-06" db="EMBL/GenBank/DDBJ databases">
        <title>Genomic Encyclopedia of Type Strains, Phase IV (KMG-V): Genome sequencing to study the core and pangenomes of soil and plant-associated prokaryotes.</title>
        <authorList>
            <person name="Whitman W."/>
        </authorList>
    </citation>
    <scope>NUCLEOTIDE SEQUENCE [LARGE SCALE GENOMIC DNA]</scope>
    <source>
        <strain evidence="2 3">BR 510</strain>
    </source>
</reference>
<dbReference type="InterPro" id="IPR013216">
    <property type="entry name" value="Methyltransf_11"/>
</dbReference>
<dbReference type="InterPro" id="IPR029063">
    <property type="entry name" value="SAM-dependent_MTases_sf"/>
</dbReference>
<evidence type="ECO:0000313" key="2">
    <source>
        <dbReference type="EMBL" id="TWA97259.1"/>
    </source>
</evidence>
<name>A0A560DJH6_9BRAD</name>
<sequence length="249" mass="27533">MAQVSRLPQPAPADPLKTGAATYSSGIADAQNYMNWVIEQFRPYLKGRIVEVGFGHGLYSRVLGELGDYCGIDHDRDSVEQASRAMPDRNFAVCDILAAEQLHALFPNGVDAVFTINVLEHIEDDAKAVANLVDVLKPGGHLLISVPALMLLYNDLDRLAGHFRRYSTTRLRDLLAGQPVELVRLSYFNPVGGLGWLANRLKRHESLNDDAVNGQIALFDKYMVPLSRALDPLSRSFFGQSVTCIARRV</sequence>
<dbReference type="Pfam" id="PF08241">
    <property type="entry name" value="Methyltransf_11"/>
    <property type="match status" value="1"/>
</dbReference>
<dbReference type="GO" id="GO:0008757">
    <property type="term" value="F:S-adenosylmethionine-dependent methyltransferase activity"/>
    <property type="evidence" value="ECO:0007669"/>
    <property type="project" value="InterPro"/>
</dbReference>
<dbReference type="Proteomes" id="UP000319949">
    <property type="component" value="Unassembled WGS sequence"/>
</dbReference>
<keyword evidence="2" id="KW-0489">Methyltransferase</keyword>